<dbReference type="Pfam" id="PF02643">
    <property type="entry name" value="DUF192"/>
    <property type="match status" value="1"/>
</dbReference>
<feature type="signal peptide" evidence="1">
    <location>
        <begin position="1"/>
        <end position="20"/>
    </location>
</feature>
<reference evidence="2 3" key="1">
    <citation type="submission" date="2019-12" db="EMBL/GenBank/DDBJ databases">
        <title>Microbes associate with the intestines of laboratory mice.</title>
        <authorList>
            <person name="Navarre W."/>
            <person name="Wong E."/>
        </authorList>
    </citation>
    <scope>NUCLEOTIDE SEQUENCE [LARGE SCALE GENOMIC DNA]</scope>
    <source>
        <strain evidence="2 3">NM82_D38</strain>
    </source>
</reference>
<evidence type="ECO:0000256" key="1">
    <source>
        <dbReference type="SAM" id="SignalP"/>
    </source>
</evidence>
<dbReference type="Proteomes" id="UP000472580">
    <property type="component" value="Unassembled WGS sequence"/>
</dbReference>
<comment type="caution">
    <text evidence="2">The sequence shown here is derived from an EMBL/GenBank/DDBJ whole genome shotgun (WGS) entry which is preliminary data.</text>
</comment>
<dbReference type="InterPro" id="IPR003795">
    <property type="entry name" value="DUF192"/>
</dbReference>
<name>A0A6L6YMS7_9BURK</name>
<dbReference type="PANTHER" id="PTHR37953">
    <property type="entry name" value="UPF0127 PROTEIN MJ1496"/>
    <property type="match status" value="1"/>
</dbReference>
<feature type="chain" id="PRO_5027061083" evidence="1">
    <location>
        <begin position="21"/>
        <end position="145"/>
    </location>
</feature>
<proteinExistence type="predicted"/>
<evidence type="ECO:0000313" key="2">
    <source>
        <dbReference type="EMBL" id="MVX56521.1"/>
    </source>
</evidence>
<dbReference type="InterPro" id="IPR038695">
    <property type="entry name" value="Saro_0823-like_sf"/>
</dbReference>
<keyword evidence="3" id="KW-1185">Reference proteome</keyword>
<dbReference type="Gene3D" id="2.60.120.1140">
    <property type="entry name" value="Protein of unknown function DUF192"/>
    <property type="match status" value="1"/>
</dbReference>
<keyword evidence="1" id="KW-0732">Signal</keyword>
<evidence type="ECO:0000313" key="3">
    <source>
        <dbReference type="Proteomes" id="UP000472580"/>
    </source>
</evidence>
<accession>A0A6L6YMS7</accession>
<dbReference type="OrthoDB" id="5526466at2"/>
<organism evidence="2 3">
    <name type="scientific">Parasutterella muris</name>
    <dbReference type="NCBI Taxonomy" id="2565572"/>
    <lineage>
        <taxon>Bacteria</taxon>
        <taxon>Pseudomonadati</taxon>
        <taxon>Pseudomonadota</taxon>
        <taxon>Betaproteobacteria</taxon>
        <taxon>Burkholderiales</taxon>
        <taxon>Sutterellaceae</taxon>
        <taxon>Parasutterella</taxon>
    </lineage>
</organism>
<dbReference type="RefSeq" id="WP_160334955.1">
    <property type="nucleotide sequence ID" value="NZ_CALPCV010000005.1"/>
</dbReference>
<dbReference type="PANTHER" id="PTHR37953:SF1">
    <property type="entry name" value="UPF0127 PROTEIN MJ1496"/>
    <property type="match status" value="1"/>
</dbReference>
<gene>
    <name evidence="2" type="ORF">E5987_04770</name>
</gene>
<dbReference type="AlphaFoldDB" id="A0A6L6YMS7"/>
<protein>
    <submittedName>
        <fullName evidence="2">DUF192 domain-containing protein</fullName>
    </submittedName>
</protein>
<dbReference type="EMBL" id="WSRP01000011">
    <property type="protein sequence ID" value="MVX56521.1"/>
    <property type="molecule type" value="Genomic_DNA"/>
</dbReference>
<sequence length="145" mass="16106">MKKTSIALLSALWFSGLCQAADFVTLQFGNKTIKAEVAISAAERQKGLMFRTSMAKDHGMLFIMDGEESACMWMKNTKIPLSVAFIDAFGKIINIEDMEPETTDIHCSRAPAKYALEMNKGWFGALDPAKQYEVKGLPLKSVLTY</sequence>